<evidence type="ECO:0000259" key="1">
    <source>
        <dbReference type="Pfam" id="PF22016"/>
    </source>
</evidence>
<accession>A0A917M271</accession>
<gene>
    <name evidence="2" type="ORF">GCM10011398_18970</name>
</gene>
<reference evidence="2" key="2">
    <citation type="submission" date="2020-09" db="EMBL/GenBank/DDBJ databases">
        <authorList>
            <person name="Sun Q."/>
            <person name="Zhou Y."/>
        </authorList>
    </citation>
    <scope>NUCLEOTIDE SEQUENCE</scope>
    <source>
        <strain evidence="2">CGMCC 1.12754</strain>
    </source>
</reference>
<evidence type="ECO:0000313" key="2">
    <source>
        <dbReference type="EMBL" id="GGG74485.1"/>
    </source>
</evidence>
<dbReference type="EMBL" id="BMFR01000006">
    <property type="protein sequence ID" value="GGG74485.1"/>
    <property type="molecule type" value="Genomic_DNA"/>
</dbReference>
<dbReference type="AlphaFoldDB" id="A0A917M271"/>
<name>A0A917M271_9BACI</name>
<keyword evidence="3" id="KW-1185">Reference proteome</keyword>
<comment type="caution">
    <text evidence="2">The sequence shown here is derived from an EMBL/GenBank/DDBJ whole genome shotgun (WGS) entry which is preliminary data.</text>
</comment>
<sequence>MKKGIQDNFLADGFDKNVIETYLEECESVEYAPISDRRVISQINEMIRVTKHVVEYEGLSGIEEHISKLNRFNNDFVMLSLPDTYPIKAMRIALK</sequence>
<reference evidence="2" key="1">
    <citation type="journal article" date="2014" name="Int. J. Syst. Evol. Microbiol.">
        <title>Complete genome sequence of Corynebacterium casei LMG S-19264T (=DSM 44701T), isolated from a smear-ripened cheese.</title>
        <authorList>
            <consortium name="US DOE Joint Genome Institute (JGI-PGF)"/>
            <person name="Walter F."/>
            <person name="Albersmeier A."/>
            <person name="Kalinowski J."/>
            <person name="Ruckert C."/>
        </authorList>
    </citation>
    <scope>NUCLEOTIDE SEQUENCE</scope>
    <source>
        <strain evidence="2">CGMCC 1.12754</strain>
    </source>
</reference>
<proteinExistence type="predicted"/>
<evidence type="ECO:0000313" key="3">
    <source>
        <dbReference type="Proteomes" id="UP000622860"/>
    </source>
</evidence>
<dbReference type="InterPro" id="IPR053864">
    <property type="entry name" value="DUF6933"/>
</dbReference>
<protein>
    <recommendedName>
        <fullName evidence="1">DUF6933 domain-containing protein</fullName>
    </recommendedName>
</protein>
<feature type="domain" description="DUF6933" evidence="1">
    <location>
        <begin position="2"/>
        <end position="88"/>
    </location>
</feature>
<dbReference type="Proteomes" id="UP000622860">
    <property type="component" value="Unassembled WGS sequence"/>
</dbReference>
<dbReference type="Pfam" id="PF22016">
    <property type="entry name" value="DUF6933"/>
    <property type="match status" value="1"/>
</dbReference>
<organism evidence="2 3">
    <name type="scientific">Virgibacillus oceani</name>
    <dbReference type="NCBI Taxonomy" id="1479511"/>
    <lineage>
        <taxon>Bacteria</taxon>
        <taxon>Bacillati</taxon>
        <taxon>Bacillota</taxon>
        <taxon>Bacilli</taxon>
        <taxon>Bacillales</taxon>
        <taxon>Bacillaceae</taxon>
        <taxon>Virgibacillus</taxon>
    </lineage>
</organism>